<protein>
    <submittedName>
        <fullName evidence="1">Uncharacterized protein</fullName>
    </submittedName>
</protein>
<dbReference type="AlphaFoldDB" id="K6WCQ3"/>
<reference evidence="1 2" key="1">
    <citation type="submission" date="2012-08" db="EMBL/GenBank/DDBJ databases">
        <title>Whole genome shotgun sequence of Gordonia rhizosphera NBRC 16068.</title>
        <authorList>
            <person name="Takarada H."/>
            <person name="Isaki S."/>
            <person name="Hosoyama A."/>
            <person name="Tsuchikane K."/>
            <person name="Katsumata H."/>
            <person name="Baba S."/>
            <person name="Ohji S."/>
            <person name="Yamazaki S."/>
            <person name="Fujita N."/>
        </authorList>
    </citation>
    <scope>NUCLEOTIDE SEQUENCE [LARGE SCALE GENOMIC DNA]</scope>
    <source>
        <strain evidence="1 2">NBRC 16068</strain>
    </source>
</reference>
<dbReference type="Proteomes" id="UP000008363">
    <property type="component" value="Unassembled WGS sequence"/>
</dbReference>
<gene>
    <name evidence="1" type="ORF">GORHZ_135_00660</name>
</gene>
<evidence type="ECO:0000313" key="1">
    <source>
        <dbReference type="EMBL" id="GAB91516.1"/>
    </source>
</evidence>
<keyword evidence="2" id="KW-1185">Reference proteome</keyword>
<proteinExistence type="predicted"/>
<name>K6WCQ3_9ACTN</name>
<dbReference type="EMBL" id="BAHC01000135">
    <property type="protein sequence ID" value="GAB91516.1"/>
    <property type="molecule type" value="Genomic_DNA"/>
</dbReference>
<dbReference type="STRING" id="1108045.GORHZ_135_00660"/>
<evidence type="ECO:0000313" key="2">
    <source>
        <dbReference type="Proteomes" id="UP000008363"/>
    </source>
</evidence>
<organism evidence="1 2">
    <name type="scientific">Gordonia rhizosphera NBRC 16068</name>
    <dbReference type="NCBI Taxonomy" id="1108045"/>
    <lineage>
        <taxon>Bacteria</taxon>
        <taxon>Bacillati</taxon>
        <taxon>Actinomycetota</taxon>
        <taxon>Actinomycetes</taxon>
        <taxon>Mycobacteriales</taxon>
        <taxon>Gordoniaceae</taxon>
        <taxon>Gordonia</taxon>
    </lineage>
</organism>
<sequence length="112" mass="11520">MTRSDDPGTLLSRPMASPHILLTVVVGAVVFAVAPAVTASAAPNVACGTPLSGADVASIDSASDIAGEPPQPALQRLRQHVARLWAVTNTLVAQKDRRGLFPLGLAVTNGMR</sequence>
<comment type="caution">
    <text evidence="1">The sequence shown here is derived from an EMBL/GenBank/DDBJ whole genome shotgun (WGS) entry which is preliminary data.</text>
</comment>
<accession>K6WCQ3</accession>